<dbReference type="Proteomes" id="UP001249851">
    <property type="component" value="Unassembled WGS sequence"/>
</dbReference>
<sequence length="271" mass="31173">MLGNERAMEKRFRNLHKDKQINDIIMENFDMQNVRGRGYFNSKFNTLIPLSLQRPTPLETGISRLLFKASEVDLAMENSERVLKVLGKARFSRNQLERGERKGIRLHGNETIGENSIKLARQKNMLPVARKHDCGVETNSTLPRLEDKTSFTASPRSSVNLDAKVSPSSVEANPRVPHTHERSILAWSACVFPVILVNFPERKRVNSRYIERKRVKEVNSRKLRVFSTEIKEKVNVFKAATCRRDVKGLLHPQLAEERSPSEMLYPLHHGH</sequence>
<dbReference type="EMBL" id="JARQWQ010000024">
    <property type="protein sequence ID" value="KAK2563895.1"/>
    <property type="molecule type" value="Genomic_DNA"/>
</dbReference>
<evidence type="ECO:0000313" key="2">
    <source>
        <dbReference type="EMBL" id="KAK2563895.1"/>
    </source>
</evidence>
<protein>
    <submittedName>
        <fullName evidence="2">Uncharacterized protein</fullName>
    </submittedName>
</protein>
<evidence type="ECO:0000313" key="3">
    <source>
        <dbReference type="Proteomes" id="UP001249851"/>
    </source>
</evidence>
<keyword evidence="3" id="KW-1185">Reference proteome</keyword>
<proteinExistence type="predicted"/>
<name>A0AAD9QM92_ACRCE</name>
<feature type="region of interest" description="Disordered" evidence="1">
    <location>
        <begin position="139"/>
        <end position="176"/>
    </location>
</feature>
<dbReference type="AlphaFoldDB" id="A0AAD9QM92"/>
<reference evidence="2" key="1">
    <citation type="journal article" date="2023" name="G3 (Bethesda)">
        <title>Whole genome assembly and annotation of the endangered Caribbean coral Acropora cervicornis.</title>
        <authorList>
            <person name="Selwyn J.D."/>
            <person name="Vollmer S.V."/>
        </authorList>
    </citation>
    <scope>NUCLEOTIDE SEQUENCE</scope>
    <source>
        <strain evidence="2">K2</strain>
    </source>
</reference>
<feature type="compositionally biased region" description="Polar residues" evidence="1">
    <location>
        <begin position="150"/>
        <end position="171"/>
    </location>
</feature>
<accession>A0AAD9QM92</accession>
<gene>
    <name evidence="2" type="ORF">P5673_012903</name>
</gene>
<evidence type="ECO:0000256" key="1">
    <source>
        <dbReference type="SAM" id="MobiDB-lite"/>
    </source>
</evidence>
<reference evidence="2" key="2">
    <citation type="journal article" date="2023" name="Science">
        <title>Genomic signatures of disease resistance in endangered staghorn corals.</title>
        <authorList>
            <person name="Vollmer S.V."/>
            <person name="Selwyn J.D."/>
            <person name="Despard B.A."/>
            <person name="Roesel C.L."/>
        </authorList>
    </citation>
    <scope>NUCLEOTIDE SEQUENCE</scope>
    <source>
        <strain evidence="2">K2</strain>
    </source>
</reference>
<comment type="caution">
    <text evidence="2">The sequence shown here is derived from an EMBL/GenBank/DDBJ whole genome shotgun (WGS) entry which is preliminary data.</text>
</comment>
<organism evidence="2 3">
    <name type="scientific">Acropora cervicornis</name>
    <name type="common">Staghorn coral</name>
    <dbReference type="NCBI Taxonomy" id="6130"/>
    <lineage>
        <taxon>Eukaryota</taxon>
        <taxon>Metazoa</taxon>
        <taxon>Cnidaria</taxon>
        <taxon>Anthozoa</taxon>
        <taxon>Hexacorallia</taxon>
        <taxon>Scleractinia</taxon>
        <taxon>Astrocoeniina</taxon>
        <taxon>Acroporidae</taxon>
        <taxon>Acropora</taxon>
    </lineage>
</organism>